<proteinExistence type="inferred from homology"/>
<dbReference type="GO" id="GO:0030418">
    <property type="term" value="P:nicotianamine biosynthetic process"/>
    <property type="evidence" value="ECO:0007669"/>
    <property type="project" value="UniProtKB-UniRule"/>
</dbReference>
<dbReference type="GO" id="GO:0030410">
    <property type="term" value="F:nicotianamine synthase activity"/>
    <property type="evidence" value="ECO:0007669"/>
    <property type="project" value="UniProtKB-UniRule"/>
</dbReference>
<evidence type="ECO:0000256" key="6">
    <source>
        <dbReference type="RuleBase" id="RU368095"/>
    </source>
</evidence>
<keyword evidence="3 6" id="KW-0808">Transferase</keyword>
<comment type="similarity">
    <text evidence="1 6">Belongs to the nicotianamine synthase (NAS)-like family.</text>
</comment>
<dbReference type="AlphaFoldDB" id="A0A6V7PRR1"/>
<evidence type="ECO:0000256" key="2">
    <source>
        <dbReference type="ARBA" id="ARBA00012675"/>
    </source>
</evidence>
<evidence type="ECO:0000256" key="3">
    <source>
        <dbReference type="ARBA" id="ARBA00022679"/>
    </source>
</evidence>
<comment type="catalytic activity">
    <reaction evidence="5 6">
        <text>3 S-adenosyl-L-methionine = nicotianamine + 3 S-methyl-5'-thioadenosine + 3 H(+)</text>
        <dbReference type="Rhea" id="RHEA:16481"/>
        <dbReference type="ChEBI" id="CHEBI:15378"/>
        <dbReference type="ChEBI" id="CHEBI:17509"/>
        <dbReference type="ChEBI" id="CHEBI:58249"/>
        <dbReference type="ChEBI" id="CHEBI:59789"/>
        <dbReference type="EC" id="2.5.1.43"/>
    </reaction>
</comment>
<sequence length="123" mass="13706">MTRCSWRRWSGWSGRRRRARVLRHLARAPHGPRADLVARTAVRGARAFLYPVVEPEDLRGFDVLAVHHPADSVIVARKPPLPGPGHGQVGTLMKPPCKCCKIQTMSQHEGHEPDVVALEKLPS</sequence>
<keyword evidence="4 6" id="KW-0949">S-adenosyl-L-methionine</keyword>
<dbReference type="Gene3D" id="3.40.50.150">
    <property type="entry name" value="Vaccinia Virus protein VP39"/>
    <property type="match status" value="1"/>
</dbReference>
<dbReference type="PANTHER" id="PTHR32266:SF12">
    <property type="entry name" value="NICOTIANAMINE SYNTHASE 3"/>
    <property type="match status" value="1"/>
</dbReference>
<protein>
    <recommendedName>
        <fullName evidence="2 6">Nicotianamine synthase</fullName>
        <ecNumber evidence="2 6">2.5.1.43</ecNumber>
    </recommendedName>
</protein>
<dbReference type="EMBL" id="LR862151">
    <property type="protein sequence ID" value="CAD1833226.1"/>
    <property type="molecule type" value="Genomic_DNA"/>
</dbReference>
<organism evidence="7">
    <name type="scientific">Ananas comosus var. bracteatus</name>
    <name type="common">red pineapple</name>
    <dbReference type="NCBI Taxonomy" id="296719"/>
    <lineage>
        <taxon>Eukaryota</taxon>
        <taxon>Viridiplantae</taxon>
        <taxon>Streptophyta</taxon>
        <taxon>Embryophyta</taxon>
        <taxon>Tracheophyta</taxon>
        <taxon>Spermatophyta</taxon>
        <taxon>Magnoliopsida</taxon>
        <taxon>Liliopsida</taxon>
        <taxon>Poales</taxon>
        <taxon>Bromeliaceae</taxon>
        <taxon>Bromelioideae</taxon>
        <taxon>Ananas</taxon>
    </lineage>
</organism>
<evidence type="ECO:0000256" key="5">
    <source>
        <dbReference type="ARBA" id="ARBA00049391"/>
    </source>
</evidence>
<reference evidence="7" key="1">
    <citation type="submission" date="2020-07" db="EMBL/GenBank/DDBJ databases">
        <authorList>
            <person name="Lin J."/>
        </authorList>
    </citation>
    <scope>NUCLEOTIDE SEQUENCE</scope>
</reference>
<dbReference type="InterPro" id="IPR004298">
    <property type="entry name" value="Nicotian_synth"/>
</dbReference>
<name>A0A6V7PRR1_ANACO</name>
<dbReference type="PANTHER" id="PTHR32266">
    <property type="entry name" value="NICOTIANAMINE SYNTHASE 3"/>
    <property type="match status" value="1"/>
</dbReference>
<dbReference type="InterPro" id="IPR029063">
    <property type="entry name" value="SAM-dependent_MTases_sf"/>
</dbReference>
<comment type="function">
    <text evidence="6">Synthesizes nicotianamine, a polyamine which serves as a sensor for the physiological iron status within the plant, and/or might be involved in the transport of iron.</text>
</comment>
<evidence type="ECO:0000313" key="7">
    <source>
        <dbReference type="EMBL" id="CAD1833226.1"/>
    </source>
</evidence>
<accession>A0A6V7PRR1</accession>
<gene>
    <name evidence="7" type="ORF">CB5_LOCUS16437</name>
</gene>
<evidence type="ECO:0000256" key="4">
    <source>
        <dbReference type="ARBA" id="ARBA00022691"/>
    </source>
</evidence>
<evidence type="ECO:0000256" key="1">
    <source>
        <dbReference type="ARBA" id="ARBA00007009"/>
    </source>
</evidence>
<dbReference type="Pfam" id="PF03059">
    <property type="entry name" value="NAS"/>
    <property type="match status" value="1"/>
</dbReference>
<dbReference type="EC" id="2.5.1.43" evidence="2 6"/>